<dbReference type="AlphaFoldDB" id="A0A150GPD1"/>
<keyword evidence="5" id="KW-1185">Reference proteome</keyword>
<dbReference type="Proteomes" id="UP000075714">
    <property type="component" value="Unassembled WGS sequence"/>
</dbReference>
<evidence type="ECO:0008006" key="6">
    <source>
        <dbReference type="Google" id="ProtNLM"/>
    </source>
</evidence>
<dbReference type="InterPro" id="IPR001854">
    <property type="entry name" value="Ribosomal_uL29"/>
</dbReference>
<dbReference type="NCBIfam" id="TIGR00012">
    <property type="entry name" value="L29"/>
    <property type="match status" value="1"/>
</dbReference>
<dbReference type="PANTHER" id="PTHR45722">
    <property type="entry name" value="60S RIBOSOMAL PROTEIN L35"/>
    <property type="match status" value="1"/>
</dbReference>
<comment type="similarity">
    <text evidence="1">Belongs to the universal ribosomal protein uL29 family.</text>
</comment>
<dbReference type="Gene3D" id="6.10.250.3450">
    <property type="match status" value="1"/>
</dbReference>
<dbReference type="GO" id="GO:0022625">
    <property type="term" value="C:cytosolic large ribosomal subunit"/>
    <property type="evidence" value="ECO:0007669"/>
    <property type="project" value="InterPro"/>
</dbReference>
<dbReference type="PANTHER" id="PTHR45722:SF2">
    <property type="entry name" value="LARGE RIBOSOMAL SUBUNIT PROTEIN UL29-RELATED"/>
    <property type="match status" value="1"/>
</dbReference>
<dbReference type="STRING" id="33097.A0A150GPD1"/>
<dbReference type="GO" id="GO:0000463">
    <property type="term" value="P:maturation of LSU-rRNA from tricistronic rRNA transcript (SSU-rRNA, 5.8S rRNA, LSU-rRNA)"/>
    <property type="evidence" value="ECO:0007669"/>
    <property type="project" value="InterPro"/>
</dbReference>
<protein>
    <recommendedName>
        <fullName evidence="6">60S ribosomal protein L35</fullName>
    </recommendedName>
</protein>
<dbReference type="CDD" id="cd00427">
    <property type="entry name" value="Ribosomal_L29_HIP"/>
    <property type="match status" value="1"/>
</dbReference>
<dbReference type="PROSITE" id="PS00579">
    <property type="entry name" value="RIBOSOMAL_L29"/>
    <property type="match status" value="1"/>
</dbReference>
<evidence type="ECO:0000256" key="1">
    <source>
        <dbReference type="ARBA" id="ARBA00009254"/>
    </source>
</evidence>
<dbReference type="InterPro" id="IPR036049">
    <property type="entry name" value="Ribosomal_uL29_sf"/>
</dbReference>
<evidence type="ECO:0000256" key="2">
    <source>
        <dbReference type="ARBA" id="ARBA00022980"/>
    </source>
</evidence>
<dbReference type="Gene3D" id="1.10.287.310">
    <property type="match status" value="1"/>
</dbReference>
<dbReference type="FunFam" id="1.10.287.310:FF:000002">
    <property type="entry name" value="60S ribosomal protein L35"/>
    <property type="match status" value="1"/>
</dbReference>
<dbReference type="GO" id="GO:0003735">
    <property type="term" value="F:structural constituent of ribosome"/>
    <property type="evidence" value="ECO:0007669"/>
    <property type="project" value="InterPro"/>
</dbReference>
<organism evidence="4 5">
    <name type="scientific">Gonium pectorale</name>
    <name type="common">Green alga</name>
    <dbReference type="NCBI Taxonomy" id="33097"/>
    <lineage>
        <taxon>Eukaryota</taxon>
        <taxon>Viridiplantae</taxon>
        <taxon>Chlorophyta</taxon>
        <taxon>core chlorophytes</taxon>
        <taxon>Chlorophyceae</taxon>
        <taxon>CS clade</taxon>
        <taxon>Chlamydomonadales</taxon>
        <taxon>Volvocaceae</taxon>
        <taxon>Gonium</taxon>
    </lineage>
</organism>
<sequence>MAKVKMHELRTKSKSDLLGQLKDLKSELSALRVAKVTGGAPNKLSKIKVVRKSIARVLTVYKQSQRTAVRNTINEENAKKKGRSFLPLDLRVKKTRAIRRALTKEQANKKLDKAAKRAKAFPKRKYALKA</sequence>
<dbReference type="HAMAP" id="MF_00374">
    <property type="entry name" value="Ribosomal_uL29"/>
    <property type="match status" value="1"/>
</dbReference>
<dbReference type="GO" id="GO:0006412">
    <property type="term" value="P:translation"/>
    <property type="evidence" value="ECO:0007669"/>
    <property type="project" value="InterPro"/>
</dbReference>
<dbReference type="EMBL" id="LSYV01000012">
    <property type="protein sequence ID" value="KXZ51693.1"/>
    <property type="molecule type" value="Genomic_DNA"/>
</dbReference>
<comment type="caution">
    <text evidence="4">The sequence shown here is derived from an EMBL/GenBank/DDBJ whole genome shotgun (WGS) entry which is preliminary data.</text>
</comment>
<name>A0A150GPD1_GONPE</name>
<dbReference type="InterPro" id="IPR045059">
    <property type="entry name" value="Ribosomal_uL29_euk"/>
</dbReference>
<keyword evidence="2" id="KW-0689">Ribosomal protein</keyword>
<evidence type="ECO:0000256" key="3">
    <source>
        <dbReference type="ARBA" id="ARBA00023274"/>
    </source>
</evidence>
<proteinExistence type="inferred from homology"/>
<dbReference type="Pfam" id="PF00831">
    <property type="entry name" value="Ribosomal_L29"/>
    <property type="match status" value="1"/>
</dbReference>
<keyword evidence="3" id="KW-0687">Ribonucleoprotein</keyword>
<reference evidence="5" key="1">
    <citation type="journal article" date="2016" name="Nat. Commun.">
        <title>The Gonium pectorale genome demonstrates co-option of cell cycle regulation during the evolution of multicellularity.</title>
        <authorList>
            <person name="Hanschen E.R."/>
            <person name="Marriage T.N."/>
            <person name="Ferris P.J."/>
            <person name="Hamaji T."/>
            <person name="Toyoda A."/>
            <person name="Fujiyama A."/>
            <person name="Neme R."/>
            <person name="Noguchi H."/>
            <person name="Minakuchi Y."/>
            <person name="Suzuki M."/>
            <person name="Kawai-Toyooka H."/>
            <person name="Smith D.R."/>
            <person name="Sparks H."/>
            <person name="Anderson J."/>
            <person name="Bakaric R."/>
            <person name="Luria V."/>
            <person name="Karger A."/>
            <person name="Kirschner M.W."/>
            <person name="Durand P.M."/>
            <person name="Michod R.E."/>
            <person name="Nozaki H."/>
            <person name="Olson B.J."/>
        </authorList>
    </citation>
    <scope>NUCLEOTIDE SEQUENCE [LARGE SCALE GENOMIC DNA]</scope>
    <source>
        <strain evidence="5">NIES-2863</strain>
    </source>
</reference>
<dbReference type="OrthoDB" id="528635at2759"/>
<evidence type="ECO:0000313" key="4">
    <source>
        <dbReference type="EMBL" id="KXZ51693.1"/>
    </source>
</evidence>
<dbReference type="FunFam" id="6.10.250.3450:FF:000001">
    <property type="entry name" value="60S ribosomal protein L35"/>
    <property type="match status" value="1"/>
</dbReference>
<dbReference type="SUPFAM" id="SSF46561">
    <property type="entry name" value="Ribosomal protein L29 (L29p)"/>
    <property type="match status" value="1"/>
</dbReference>
<dbReference type="GO" id="GO:0003729">
    <property type="term" value="F:mRNA binding"/>
    <property type="evidence" value="ECO:0007669"/>
    <property type="project" value="TreeGrafter"/>
</dbReference>
<accession>A0A150GPD1</accession>
<evidence type="ECO:0000313" key="5">
    <source>
        <dbReference type="Proteomes" id="UP000075714"/>
    </source>
</evidence>
<dbReference type="InterPro" id="IPR018254">
    <property type="entry name" value="Ribosomal_uL29_CS"/>
</dbReference>
<gene>
    <name evidence="4" type="ORF">GPECTOR_11g143</name>
</gene>